<evidence type="ECO:0000313" key="2">
    <source>
        <dbReference type="Proteomes" id="UP001235939"/>
    </source>
</evidence>
<accession>A0ABY6KVA1</accession>
<keyword evidence="2" id="KW-1185">Reference proteome</keyword>
<dbReference type="PANTHER" id="PTHR46114">
    <property type="entry name" value="APPLE DOMAIN-CONTAINING PROTEIN"/>
    <property type="match status" value="1"/>
</dbReference>
<dbReference type="Proteomes" id="UP001235939">
    <property type="component" value="Chromosome 10"/>
</dbReference>
<dbReference type="EMBL" id="CP092872">
    <property type="protein sequence ID" value="UYV72791.1"/>
    <property type="molecule type" value="Genomic_DNA"/>
</dbReference>
<dbReference type="PANTHER" id="PTHR46114:SF2">
    <property type="entry name" value="CULLIN N-TERMINAL DOMAIN-CONTAINING PROTEIN"/>
    <property type="match status" value="1"/>
</dbReference>
<name>A0ABY6KVA1_9ARAC</name>
<evidence type="ECO:0000313" key="1">
    <source>
        <dbReference type="EMBL" id="UYV72791.1"/>
    </source>
</evidence>
<organism evidence="1 2">
    <name type="scientific">Cordylochernes scorpioides</name>
    <dbReference type="NCBI Taxonomy" id="51811"/>
    <lineage>
        <taxon>Eukaryota</taxon>
        <taxon>Metazoa</taxon>
        <taxon>Ecdysozoa</taxon>
        <taxon>Arthropoda</taxon>
        <taxon>Chelicerata</taxon>
        <taxon>Arachnida</taxon>
        <taxon>Pseudoscorpiones</taxon>
        <taxon>Cheliferoidea</taxon>
        <taxon>Chernetidae</taxon>
        <taxon>Cordylochernes</taxon>
    </lineage>
</organism>
<gene>
    <name evidence="1" type="ORF">LAZ67_10000742</name>
</gene>
<reference evidence="1 2" key="1">
    <citation type="submission" date="2022-01" db="EMBL/GenBank/DDBJ databases">
        <title>A chromosomal length assembly of Cordylochernes scorpioides.</title>
        <authorList>
            <person name="Zeh D."/>
            <person name="Zeh J."/>
        </authorList>
    </citation>
    <scope>NUCLEOTIDE SEQUENCE [LARGE SCALE GENOMIC DNA]</scope>
    <source>
        <strain evidence="1">IN4F17</strain>
        <tissue evidence="1">Whole Body</tissue>
    </source>
</reference>
<sequence>MNDTSFNRIKQKATCISWFRAMAFLSIRYKRFKDGRKSIADDPRSGRPLTSTMDRNSGQQHGIIFKCFNNFWQMAEITTFPLISYKALGCKISLKLHFLYSNLELFLDNLGAVINEHGERFHKDISSMEKPYQGKWSPGMLADYCLTLKRDAPQARYRRKSTVTTFQ</sequence>
<protein>
    <submittedName>
        <fullName evidence="1">Uncharacterized protein</fullName>
    </submittedName>
</protein>
<proteinExistence type="predicted"/>